<sequence length="79" mass="8760">MTTLTSTKKQEEAFLTKAEPRLFLSYTGKTGRTQAQEGNGPPYDTNRALRAKPAILDCFGPSCRVSGPNFHLYFNSMEA</sequence>
<reference evidence="1 2" key="1">
    <citation type="submission" date="2024-01" db="EMBL/GenBank/DDBJ databases">
        <authorList>
            <person name="Waweru B."/>
        </authorList>
    </citation>
    <scope>NUCLEOTIDE SEQUENCE [LARGE SCALE GENOMIC DNA]</scope>
</reference>
<comment type="caution">
    <text evidence="1">The sequence shown here is derived from an EMBL/GenBank/DDBJ whole genome shotgun (WGS) entry which is preliminary data.</text>
</comment>
<keyword evidence="2" id="KW-1185">Reference proteome</keyword>
<dbReference type="EMBL" id="CAWUPB010000223">
    <property type="protein sequence ID" value="CAK7324014.1"/>
    <property type="molecule type" value="Genomic_DNA"/>
</dbReference>
<protein>
    <submittedName>
        <fullName evidence="1">Uncharacterized protein</fullName>
    </submittedName>
</protein>
<gene>
    <name evidence="1" type="ORF">DCAF_LOCUS1648</name>
</gene>
<name>A0AAV1QTL6_9ROSI</name>
<evidence type="ECO:0000313" key="1">
    <source>
        <dbReference type="EMBL" id="CAK7324014.1"/>
    </source>
</evidence>
<accession>A0AAV1QTL6</accession>
<dbReference type="AlphaFoldDB" id="A0AAV1QTL6"/>
<dbReference type="Proteomes" id="UP001314170">
    <property type="component" value="Unassembled WGS sequence"/>
</dbReference>
<proteinExistence type="predicted"/>
<organism evidence="1 2">
    <name type="scientific">Dovyalis caffra</name>
    <dbReference type="NCBI Taxonomy" id="77055"/>
    <lineage>
        <taxon>Eukaryota</taxon>
        <taxon>Viridiplantae</taxon>
        <taxon>Streptophyta</taxon>
        <taxon>Embryophyta</taxon>
        <taxon>Tracheophyta</taxon>
        <taxon>Spermatophyta</taxon>
        <taxon>Magnoliopsida</taxon>
        <taxon>eudicotyledons</taxon>
        <taxon>Gunneridae</taxon>
        <taxon>Pentapetalae</taxon>
        <taxon>rosids</taxon>
        <taxon>fabids</taxon>
        <taxon>Malpighiales</taxon>
        <taxon>Salicaceae</taxon>
        <taxon>Flacourtieae</taxon>
        <taxon>Dovyalis</taxon>
    </lineage>
</organism>
<evidence type="ECO:0000313" key="2">
    <source>
        <dbReference type="Proteomes" id="UP001314170"/>
    </source>
</evidence>